<dbReference type="Pfam" id="PF18100">
    <property type="entry name" value="PDE4_UCR"/>
    <property type="match status" value="1"/>
</dbReference>
<keyword evidence="2" id="KW-0378">Hydrolase</keyword>
<feature type="non-terminal residue" evidence="6">
    <location>
        <position position="176"/>
    </location>
</feature>
<evidence type="ECO:0000313" key="6">
    <source>
        <dbReference type="EMBL" id="QQP33156.1"/>
    </source>
</evidence>
<dbReference type="Proteomes" id="UP000595437">
    <property type="component" value="Chromosome 19"/>
</dbReference>
<evidence type="ECO:0000256" key="4">
    <source>
        <dbReference type="SAM" id="MobiDB-lite"/>
    </source>
</evidence>
<dbReference type="EC" id="3.1.4.53" evidence="1"/>
<name>A0A7T8JTV3_CALRO</name>
<sequence length="176" mass="18884">MLNKELSHFSESSRSGNQISEYICSTFLEKNNEMDLMPSGGHVPEVDEGGISPTTPGVSVLNSGATPLTQPSQGDGNNAAGNGMNNKAVSGRLMSRISAKTDVQDKTTLKENEDVPTYGDYPWGDHTWGLNVFKAGSLPASPSHLEGTGSPQYLKDPAQDHYLSDIPYHNNHHAAD</sequence>
<accession>A0A7T8JTV3</accession>
<proteinExistence type="predicted"/>
<keyword evidence="7" id="KW-1185">Reference proteome</keyword>
<gene>
    <name evidence="6" type="ORF">FKW44_024442</name>
</gene>
<reference evidence="7" key="1">
    <citation type="submission" date="2021-01" db="EMBL/GenBank/DDBJ databases">
        <title>Caligus Genome Assembly.</title>
        <authorList>
            <person name="Gallardo-Escarate C."/>
        </authorList>
    </citation>
    <scope>NUCLEOTIDE SEQUENCE [LARGE SCALE GENOMIC DNA]</scope>
</reference>
<evidence type="ECO:0000256" key="2">
    <source>
        <dbReference type="ARBA" id="ARBA00022801"/>
    </source>
</evidence>
<evidence type="ECO:0000313" key="7">
    <source>
        <dbReference type="Proteomes" id="UP000595437"/>
    </source>
</evidence>
<protein>
    <recommendedName>
        <fullName evidence="1">3',5'-cyclic-AMP phosphodiesterase</fullName>
        <ecNumber evidence="1">3.1.4.53</ecNumber>
    </recommendedName>
</protein>
<feature type="compositionally biased region" description="Polar residues" evidence="4">
    <location>
        <begin position="65"/>
        <end position="75"/>
    </location>
</feature>
<organism evidence="6 7">
    <name type="scientific">Caligus rogercresseyi</name>
    <name type="common">Sea louse</name>
    <dbReference type="NCBI Taxonomy" id="217165"/>
    <lineage>
        <taxon>Eukaryota</taxon>
        <taxon>Metazoa</taxon>
        <taxon>Ecdysozoa</taxon>
        <taxon>Arthropoda</taxon>
        <taxon>Crustacea</taxon>
        <taxon>Multicrustacea</taxon>
        <taxon>Hexanauplia</taxon>
        <taxon>Copepoda</taxon>
        <taxon>Siphonostomatoida</taxon>
        <taxon>Caligidae</taxon>
        <taxon>Caligus</taxon>
    </lineage>
</organism>
<evidence type="ECO:0000256" key="3">
    <source>
        <dbReference type="ARBA" id="ARBA00023149"/>
    </source>
</evidence>
<feature type="compositionally biased region" description="Low complexity" evidence="4">
    <location>
        <begin position="76"/>
        <end position="87"/>
    </location>
</feature>
<evidence type="ECO:0000259" key="5">
    <source>
        <dbReference type="Pfam" id="PF18100"/>
    </source>
</evidence>
<dbReference type="EMBL" id="CP045908">
    <property type="protein sequence ID" value="QQP33156.1"/>
    <property type="molecule type" value="Genomic_DNA"/>
</dbReference>
<dbReference type="GO" id="GO:0004115">
    <property type="term" value="F:3',5'-cyclic-AMP phosphodiesterase activity"/>
    <property type="evidence" value="ECO:0007669"/>
    <property type="project" value="UniProtKB-EC"/>
</dbReference>
<dbReference type="OrthoDB" id="189220at2759"/>
<evidence type="ECO:0000256" key="1">
    <source>
        <dbReference type="ARBA" id="ARBA00012276"/>
    </source>
</evidence>
<keyword evidence="3" id="KW-0114">cAMP</keyword>
<feature type="region of interest" description="Disordered" evidence="4">
    <location>
        <begin position="65"/>
        <end position="87"/>
    </location>
</feature>
<feature type="domain" description="Phosphodiesterase 4 upstream conserved regions (UCR)" evidence="5">
    <location>
        <begin position="1"/>
        <end position="29"/>
    </location>
</feature>
<dbReference type="AlphaFoldDB" id="A0A7T8JTV3"/>
<dbReference type="InterPro" id="IPR040844">
    <property type="entry name" value="PDE4_UCR"/>
</dbReference>
<feature type="region of interest" description="Disordered" evidence="4">
    <location>
        <begin position="136"/>
        <end position="176"/>
    </location>
</feature>